<dbReference type="SUPFAM" id="SSF49899">
    <property type="entry name" value="Concanavalin A-like lectins/glucanases"/>
    <property type="match status" value="1"/>
</dbReference>
<dbReference type="InterPro" id="IPR006574">
    <property type="entry name" value="PRY"/>
</dbReference>
<dbReference type="InterPro" id="IPR036179">
    <property type="entry name" value="Ig-like_dom_sf"/>
</dbReference>
<keyword evidence="13" id="KW-1185">Reference proteome</keyword>
<reference evidence="12" key="2">
    <citation type="submission" date="2025-09" db="UniProtKB">
        <authorList>
            <consortium name="Ensembl"/>
        </authorList>
    </citation>
    <scope>IDENTIFICATION</scope>
</reference>
<dbReference type="SMART" id="SM00589">
    <property type="entry name" value="PRY"/>
    <property type="match status" value="1"/>
</dbReference>
<evidence type="ECO:0000256" key="9">
    <source>
        <dbReference type="SAM" id="Phobius"/>
    </source>
</evidence>
<feature type="domain" description="B30.2/SPRY" evidence="10">
    <location>
        <begin position="190"/>
        <end position="381"/>
    </location>
</feature>
<keyword evidence="5 9" id="KW-0472">Membrane</keyword>
<evidence type="ECO:0000313" key="13">
    <source>
        <dbReference type="Proteomes" id="UP000694423"/>
    </source>
</evidence>
<dbReference type="GO" id="GO:0001817">
    <property type="term" value="P:regulation of cytokine production"/>
    <property type="evidence" value="ECO:0007669"/>
    <property type="project" value="TreeGrafter"/>
</dbReference>
<dbReference type="Pfam" id="PF07686">
    <property type="entry name" value="V-set"/>
    <property type="match status" value="1"/>
</dbReference>
<evidence type="ECO:0000256" key="2">
    <source>
        <dbReference type="ARBA" id="ARBA00007591"/>
    </source>
</evidence>
<feature type="transmembrane region" description="Helical" evidence="9">
    <location>
        <begin position="154"/>
        <end position="179"/>
    </location>
</feature>
<dbReference type="PROSITE" id="PS50835">
    <property type="entry name" value="IG_LIKE"/>
    <property type="match status" value="1"/>
</dbReference>
<keyword evidence="3 9" id="KW-0812">Transmembrane</keyword>
<accession>A0A8C4KJA3</accession>
<dbReference type="InterPro" id="IPR003599">
    <property type="entry name" value="Ig_sub"/>
</dbReference>
<feature type="region of interest" description="Disordered" evidence="8">
    <location>
        <begin position="83"/>
        <end position="104"/>
    </location>
</feature>
<dbReference type="Gene3D" id="2.60.120.920">
    <property type="match status" value="1"/>
</dbReference>
<dbReference type="InterPro" id="IPR013320">
    <property type="entry name" value="ConA-like_dom_sf"/>
</dbReference>
<evidence type="ECO:0000256" key="7">
    <source>
        <dbReference type="ARBA" id="ARBA00023319"/>
    </source>
</evidence>
<evidence type="ECO:0000256" key="3">
    <source>
        <dbReference type="ARBA" id="ARBA00022692"/>
    </source>
</evidence>
<dbReference type="PANTHER" id="PTHR24100:SF149">
    <property type="entry name" value="BG-LIKE ANTIGEN 1-RELATED"/>
    <property type="match status" value="1"/>
</dbReference>
<dbReference type="InterPro" id="IPR013783">
    <property type="entry name" value="Ig-like_fold"/>
</dbReference>
<dbReference type="GO" id="GO:0050852">
    <property type="term" value="P:T cell receptor signaling pathway"/>
    <property type="evidence" value="ECO:0007669"/>
    <property type="project" value="TreeGrafter"/>
</dbReference>
<evidence type="ECO:0000313" key="12">
    <source>
        <dbReference type="Ensembl" id="ENSDNVP00000022931.1"/>
    </source>
</evidence>
<dbReference type="InterPro" id="IPR043136">
    <property type="entry name" value="B30.2/SPRY_sf"/>
</dbReference>
<dbReference type="PANTHER" id="PTHR24100">
    <property type="entry name" value="BUTYROPHILIN"/>
    <property type="match status" value="1"/>
</dbReference>
<comment type="similarity">
    <text evidence="2">Belongs to the immunoglobulin superfamily. BTN/MOG family.</text>
</comment>
<gene>
    <name evidence="12" type="primary">LOC112995667</name>
</gene>
<protein>
    <submittedName>
        <fullName evidence="12">Myelin-oligodendrocyte glycoprotein-like</fullName>
    </submittedName>
</protein>
<evidence type="ECO:0000256" key="8">
    <source>
        <dbReference type="SAM" id="MobiDB-lite"/>
    </source>
</evidence>
<keyword evidence="7" id="KW-0393">Immunoglobulin domain</keyword>
<proteinExistence type="inferred from homology"/>
<dbReference type="GO" id="GO:0005102">
    <property type="term" value="F:signaling receptor binding"/>
    <property type="evidence" value="ECO:0007669"/>
    <property type="project" value="TreeGrafter"/>
</dbReference>
<dbReference type="PROSITE" id="PS50188">
    <property type="entry name" value="B302_SPRY"/>
    <property type="match status" value="1"/>
</dbReference>
<dbReference type="InterPro" id="IPR050504">
    <property type="entry name" value="IgSF_BTN/MOG"/>
</dbReference>
<reference evidence="12" key="1">
    <citation type="submission" date="2025-08" db="UniProtKB">
        <authorList>
            <consortium name="Ensembl"/>
        </authorList>
    </citation>
    <scope>IDENTIFICATION</scope>
</reference>
<dbReference type="Pfam" id="PF00622">
    <property type="entry name" value="SPRY"/>
    <property type="match status" value="1"/>
</dbReference>
<dbReference type="Pfam" id="PF13765">
    <property type="entry name" value="PRY"/>
    <property type="match status" value="1"/>
</dbReference>
<dbReference type="FunFam" id="2.60.40.10:FF:000183">
    <property type="entry name" value="Myelin-oligodendrocyte glycoprotein"/>
    <property type="match status" value="1"/>
</dbReference>
<dbReference type="SMART" id="SM00409">
    <property type="entry name" value="IG"/>
    <property type="match status" value="1"/>
</dbReference>
<name>A0A8C4KJA3_DRONO</name>
<dbReference type="InterPro" id="IPR007110">
    <property type="entry name" value="Ig-like_dom"/>
</dbReference>
<dbReference type="SUPFAM" id="SSF48726">
    <property type="entry name" value="Immunoglobulin"/>
    <property type="match status" value="1"/>
</dbReference>
<dbReference type="InterPro" id="IPR001870">
    <property type="entry name" value="B30.2/SPRY"/>
</dbReference>
<feature type="domain" description="Ig-like" evidence="11">
    <location>
        <begin position="35"/>
        <end position="145"/>
    </location>
</feature>
<organism evidence="12 13">
    <name type="scientific">Dromaius novaehollandiae</name>
    <name type="common">Emu</name>
    <dbReference type="NCBI Taxonomy" id="8790"/>
    <lineage>
        <taxon>Eukaryota</taxon>
        <taxon>Metazoa</taxon>
        <taxon>Chordata</taxon>
        <taxon>Craniata</taxon>
        <taxon>Vertebrata</taxon>
        <taxon>Euteleostomi</taxon>
        <taxon>Archelosauria</taxon>
        <taxon>Archosauria</taxon>
        <taxon>Dinosauria</taxon>
        <taxon>Saurischia</taxon>
        <taxon>Theropoda</taxon>
        <taxon>Coelurosauria</taxon>
        <taxon>Aves</taxon>
        <taxon>Palaeognathae</taxon>
        <taxon>Casuariiformes</taxon>
        <taxon>Dromaiidae</taxon>
        <taxon>Dromaius</taxon>
    </lineage>
</organism>
<dbReference type="InterPro" id="IPR003879">
    <property type="entry name" value="Butyrophylin_SPRY"/>
</dbReference>
<dbReference type="Ensembl" id="ENSDNVT00000027656.1">
    <property type="protein sequence ID" value="ENSDNVP00000022931.1"/>
    <property type="gene ID" value="ENSDNVG00000015953.1"/>
</dbReference>
<feature type="compositionally biased region" description="Basic and acidic residues" evidence="8">
    <location>
        <begin position="83"/>
        <end position="92"/>
    </location>
</feature>
<dbReference type="InterPro" id="IPR013106">
    <property type="entry name" value="Ig_V-set"/>
</dbReference>
<evidence type="ECO:0000256" key="1">
    <source>
        <dbReference type="ARBA" id="ARBA00004370"/>
    </source>
</evidence>
<dbReference type="SMART" id="SM00406">
    <property type="entry name" value="IGv"/>
    <property type="match status" value="1"/>
</dbReference>
<evidence type="ECO:0000259" key="11">
    <source>
        <dbReference type="PROSITE" id="PS50835"/>
    </source>
</evidence>
<evidence type="ECO:0000256" key="5">
    <source>
        <dbReference type="ARBA" id="ARBA00023136"/>
    </source>
</evidence>
<comment type="subcellular location">
    <subcellularLocation>
        <location evidence="1">Membrane</location>
    </subcellularLocation>
</comment>
<dbReference type="InterPro" id="IPR003877">
    <property type="entry name" value="SPRY_dom"/>
</dbReference>
<sequence length="381" mass="41670">MWFLSFCGNFNIKSPLPGFIMYFTASVVQKLEAAPFTLVGPASPVAAVMGQGIVLPCSLRPRRSATNMTVTWTRVADVVHHYGSRQDQHEKQGPSYRGRTGLSKEGLASGSAALSISTVRPADEGQYICFVQDGSDHERATLTLEVAAPFSLGVFPWMVALIVTLVAWMGSLGLIAYLLKAKARQSTEWGRKAAELEWRRRIMPIQKADVTWDPDTAHPLLRLSADGRRVERGEAPQLLPQRPGRFDTERCVLGGEGFAGGQHAWAVEVAEGGHWWAVGVAAGSVRRTGSFAFCPEGKIWAVGKLMGHHRVFTAPHPTPLPLDHIPQRIQVLLDHATGQVVFSDADSWATIFIFPLSLSAGESLYPWLWLGEAGTHLEVCI</sequence>
<evidence type="ECO:0000256" key="6">
    <source>
        <dbReference type="ARBA" id="ARBA00023157"/>
    </source>
</evidence>
<dbReference type="Proteomes" id="UP000694423">
    <property type="component" value="Unplaced"/>
</dbReference>
<dbReference type="AlphaFoldDB" id="A0A8C4KJA3"/>
<evidence type="ECO:0000256" key="4">
    <source>
        <dbReference type="ARBA" id="ARBA00022989"/>
    </source>
</evidence>
<dbReference type="PRINTS" id="PR01407">
    <property type="entry name" value="BUTYPHLNCDUF"/>
</dbReference>
<keyword evidence="4 9" id="KW-1133">Transmembrane helix</keyword>
<keyword evidence="6" id="KW-1015">Disulfide bond</keyword>
<dbReference type="Gene3D" id="2.60.40.10">
    <property type="entry name" value="Immunoglobulins"/>
    <property type="match status" value="1"/>
</dbReference>
<evidence type="ECO:0000259" key="10">
    <source>
        <dbReference type="PROSITE" id="PS50188"/>
    </source>
</evidence>
<dbReference type="GO" id="GO:0009897">
    <property type="term" value="C:external side of plasma membrane"/>
    <property type="evidence" value="ECO:0007669"/>
    <property type="project" value="TreeGrafter"/>
</dbReference>